<comment type="function">
    <text evidence="8">Probably involved in the osmoprotection via the biosynthesis of trehalose. Catalyzes the transfer of glucose from UDP-alpha-D-glucose (UDP-Glc) to D-glucose 6-phosphate (Glc-6-P) to form trehalose-6-phosphate. Acts with retention of the anomeric configuration of the UDP-sugar donor.</text>
</comment>
<keyword evidence="6 8" id="KW-0808">Transferase</keyword>
<name>A0A7L7Z4V3_9MICO</name>
<accession>A0A7L7Z4V3</accession>
<dbReference type="SUPFAM" id="SSF53756">
    <property type="entry name" value="UDP-Glycosyltransferase/glycogen phosphorylase"/>
    <property type="match status" value="1"/>
</dbReference>
<dbReference type="EMBL" id="CP061274">
    <property type="protein sequence ID" value="QOD44699.1"/>
    <property type="molecule type" value="Genomic_DNA"/>
</dbReference>
<evidence type="ECO:0000256" key="2">
    <source>
        <dbReference type="ARBA" id="ARBA00008799"/>
    </source>
</evidence>
<evidence type="ECO:0000256" key="3">
    <source>
        <dbReference type="ARBA" id="ARBA00012538"/>
    </source>
</evidence>
<dbReference type="PANTHER" id="PTHR10788">
    <property type="entry name" value="TREHALOSE-6-PHOSPHATE SYNTHASE"/>
    <property type="match status" value="1"/>
</dbReference>
<gene>
    <name evidence="10" type="primary">otsA</name>
    <name evidence="10" type="ORF">H9X71_05055</name>
</gene>
<evidence type="ECO:0000256" key="5">
    <source>
        <dbReference type="ARBA" id="ARBA00022676"/>
    </source>
</evidence>
<dbReference type="UniPathway" id="UPA00299"/>
<evidence type="ECO:0000256" key="6">
    <source>
        <dbReference type="ARBA" id="ARBA00022679"/>
    </source>
</evidence>
<proteinExistence type="inferred from homology"/>
<evidence type="ECO:0000313" key="10">
    <source>
        <dbReference type="EMBL" id="QOD44699.1"/>
    </source>
</evidence>
<keyword evidence="5 8" id="KW-0328">Glycosyltransferase</keyword>
<feature type="region of interest" description="Disordered" evidence="9">
    <location>
        <begin position="1"/>
        <end position="30"/>
    </location>
</feature>
<dbReference type="GO" id="GO:0005992">
    <property type="term" value="P:trehalose biosynthetic process"/>
    <property type="evidence" value="ECO:0007669"/>
    <property type="project" value="UniProtKB-UniRule"/>
</dbReference>
<reference evidence="10 11" key="1">
    <citation type="submission" date="2020-08" db="EMBL/GenBank/DDBJ databases">
        <title>Description of Clavibacter zhangzhiyonge sp. nov., a phytopathogenic actinobacterium isolated from barley seeds, causing leaf brown spot and decline.</title>
        <authorList>
            <person name="Tian Q."/>
            <person name="Chuan J."/>
            <person name="Zhao W."/>
            <person name="Li X."/>
        </authorList>
    </citation>
    <scope>NUCLEOTIDE SEQUENCE [LARGE SCALE GENOMIC DNA]</scope>
    <source>
        <strain evidence="10 11">DM1</strain>
    </source>
</reference>
<dbReference type="PANTHER" id="PTHR10788:SF106">
    <property type="entry name" value="BCDNA.GH08860"/>
    <property type="match status" value="1"/>
</dbReference>
<comment type="catalytic activity">
    <reaction evidence="7 8">
        <text>D-glucose 6-phosphate + UDP-alpha-D-glucose = alpha,alpha-trehalose 6-phosphate + UDP + H(+)</text>
        <dbReference type="Rhea" id="RHEA:18889"/>
        <dbReference type="ChEBI" id="CHEBI:15378"/>
        <dbReference type="ChEBI" id="CHEBI:58223"/>
        <dbReference type="ChEBI" id="CHEBI:58429"/>
        <dbReference type="ChEBI" id="CHEBI:58885"/>
        <dbReference type="ChEBI" id="CHEBI:61548"/>
        <dbReference type="EC" id="2.4.1.15"/>
    </reaction>
</comment>
<dbReference type="InterPro" id="IPR001830">
    <property type="entry name" value="Glyco_trans_20"/>
</dbReference>
<comment type="similarity">
    <text evidence="2 8">Belongs to the glycosyltransferase 20 family.</text>
</comment>
<evidence type="ECO:0000256" key="4">
    <source>
        <dbReference type="ARBA" id="ARBA00018539"/>
    </source>
</evidence>
<evidence type="ECO:0000256" key="7">
    <source>
        <dbReference type="ARBA" id="ARBA00048039"/>
    </source>
</evidence>
<comment type="pathway">
    <text evidence="1 8">Glycan biosynthesis; trehalose biosynthesis.</text>
</comment>
<dbReference type="Pfam" id="PF00982">
    <property type="entry name" value="Glyco_transf_20"/>
    <property type="match status" value="1"/>
</dbReference>
<organism evidence="10 11">
    <name type="scientific">Clavibacter zhangzhiyongii</name>
    <dbReference type="NCBI Taxonomy" id="2768071"/>
    <lineage>
        <taxon>Bacteria</taxon>
        <taxon>Bacillati</taxon>
        <taxon>Actinomycetota</taxon>
        <taxon>Actinomycetes</taxon>
        <taxon>Micrococcales</taxon>
        <taxon>Microbacteriaceae</taxon>
        <taxon>Clavibacter</taxon>
    </lineage>
</organism>
<sequence>MTPPPSSTPSATEPTPTGGPAADADQADAPEVEPGAYDLVVVSNRLPVDRVVAADGTTSWRHSPGGLVTALEPVMRANEGAWVGWPGIADHDVEPFVDAGISIIPVTLSEQDLAEYYEGFSNDTLWPLYHDVIAQPSYHREWWDTYVKVNQRFADAAARAAAPGATVWVQDYQLQLVPKMLREQRPDLTIGFFNHIPFPPYGIYSQLPWRTQIIEGLLGADVIGFQRVADAGNFTRAVRRLFGYTTRGSTVDVPVRGGIPLTVPGTKPSKPVRELRTRQVVAKHYPISIDARSYEEMAKDPAIQERARQIRADLGDPRTILLGVDRLDYTKGIGHRLKAFGELLAEGRVTVEDATLVQVASPSRERVETYRQLRDEIELTVGRINGDYGSISHTAISYLHHGYPREEMVALCLAADVMLVTALRDGMNLVAKEYVATKHSNEGVLVLSEFAGAADELKAALLVNPHDIEGLKEAILRAIEMPKAEQRKRMRSLRKRVFENDVAAWSSSFLADLGRTHAAAIHEGPDEEVVEPLMDEGW</sequence>
<feature type="compositionally biased region" description="Low complexity" evidence="9">
    <location>
        <begin position="8"/>
        <end position="24"/>
    </location>
</feature>
<dbReference type="RefSeq" id="WP_191148610.1">
    <property type="nucleotide sequence ID" value="NZ_CP061274.1"/>
</dbReference>
<evidence type="ECO:0000256" key="9">
    <source>
        <dbReference type="SAM" id="MobiDB-lite"/>
    </source>
</evidence>
<dbReference type="AlphaFoldDB" id="A0A7L7Z4V3"/>
<dbReference type="GO" id="GO:0003825">
    <property type="term" value="F:alpha,alpha-trehalose-phosphate synthase (UDP-forming) activity"/>
    <property type="evidence" value="ECO:0007669"/>
    <property type="project" value="UniProtKB-UniRule"/>
</dbReference>
<protein>
    <recommendedName>
        <fullName evidence="4 8">Trehalose-6-phosphate synthase</fullName>
        <ecNumber evidence="3 8">2.4.1.15</ecNumber>
    </recommendedName>
    <alternativeName>
        <fullName evidence="8">Osmoregulatory trehalose synthesis protein A</fullName>
    </alternativeName>
    <alternativeName>
        <fullName evidence="8">UDP-glucose-glucosephosphate glucosyltransferase</fullName>
    </alternativeName>
</protein>
<evidence type="ECO:0000256" key="8">
    <source>
        <dbReference type="RuleBase" id="RU362045"/>
    </source>
</evidence>
<dbReference type="Proteomes" id="UP000516660">
    <property type="component" value="Chromosome"/>
</dbReference>
<dbReference type="Gene3D" id="3.40.50.2000">
    <property type="entry name" value="Glycogen Phosphorylase B"/>
    <property type="match status" value="2"/>
</dbReference>
<dbReference type="NCBIfam" id="TIGR02400">
    <property type="entry name" value="trehalose_OtsA"/>
    <property type="match status" value="1"/>
</dbReference>
<dbReference type="EC" id="2.4.1.15" evidence="3 8"/>
<dbReference type="InterPro" id="IPR012766">
    <property type="entry name" value="Trehalose_OtsA"/>
</dbReference>
<evidence type="ECO:0000313" key="11">
    <source>
        <dbReference type="Proteomes" id="UP000516660"/>
    </source>
</evidence>
<evidence type="ECO:0000256" key="1">
    <source>
        <dbReference type="ARBA" id="ARBA00005199"/>
    </source>
</evidence>
<comment type="subunit">
    <text evidence="8">Homotetramer.</text>
</comment>
<dbReference type="KEGG" id="czh:H9X71_05055"/>
<keyword evidence="11" id="KW-1185">Reference proteome</keyword>
<dbReference type="CDD" id="cd03788">
    <property type="entry name" value="GT20_TPS"/>
    <property type="match status" value="1"/>
</dbReference>